<dbReference type="PANTHER" id="PTHR24359">
    <property type="entry name" value="SERINE/THREONINE-PROTEIN KINASE SBK1"/>
    <property type="match status" value="1"/>
</dbReference>
<dbReference type="PANTHER" id="PTHR24359:SF37">
    <property type="entry name" value="PROTEIN KINASE DOMAIN-CONTAINING PROTEIN"/>
    <property type="match status" value="1"/>
</dbReference>
<gene>
    <name evidence="2" type="ORF">CFAM422_010371</name>
</gene>
<dbReference type="SUPFAM" id="SSF56112">
    <property type="entry name" value="Protein kinase-like (PK-like)"/>
    <property type="match status" value="1"/>
</dbReference>
<dbReference type="InterPro" id="IPR000719">
    <property type="entry name" value="Prot_kinase_dom"/>
</dbReference>
<evidence type="ECO:0000259" key="1">
    <source>
        <dbReference type="PROSITE" id="PS50011"/>
    </source>
</evidence>
<protein>
    <recommendedName>
        <fullName evidence="1">Protein kinase domain-containing protein</fullName>
    </recommendedName>
</protein>
<reference evidence="2 3" key="1">
    <citation type="submission" date="2018-06" db="EMBL/GenBank/DDBJ databases">
        <title>Genome analysis of cellulolytic fungus Trichoderma lentiforme CFAM-422.</title>
        <authorList>
            <person name="Steindorff A.S."/>
            <person name="Formighieri E.F."/>
            <person name="Midorikawa G.E.O."/>
            <person name="Tamietti M.S."/>
            <person name="Ramos E.Z."/>
            <person name="Silva A.S."/>
            <person name="Bon E.P.S."/>
            <person name="Mendes T.D."/>
            <person name="Damaso M.C.T."/>
            <person name="Favaro L.C.L."/>
        </authorList>
    </citation>
    <scope>NUCLEOTIDE SEQUENCE [LARGE SCALE GENOMIC DNA]</scope>
    <source>
        <strain evidence="2 3">CFAM-422</strain>
    </source>
</reference>
<dbReference type="Proteomes" id="UP000801864">
    <property type="component" value="Unassembled WGS sequence"/>
</dbReference>
<accession>A0A9P4X8J2</accession>
<dbReference type="PROSITE" id="PS50011">
    <property type="entry name" value="PROTEIN_KINASE_DOM"/>
    <property type="match status" value="1"/>
</dbReference>
<dbReference type="GO" id="GO:0004674">
    <property type="term" value="F:protein serine/threonine kinase activity"/>
    <property type="evidence" value="ECO:0007669"/>
    <property type="project" value="TreeGrafter"/>
</dbReference>
<dbReference type="Pfam" id="PF00069">
    <property type="entry name" value="Pkinase"/>
    <property type="match status" value="1"/>
</dbReference>
<comment type="caution">
    <text evidence="2">The sequence shown here is derived from an EMBL/GenBank/DDBJ whole genome shotgun (WGS) entry which is preliminary data.</text>
</comment>
<dbReference type="AlphaFoldDB" id="A0A9P4X8J2"/>
<organism evidence="2 3">
    <name type="scientific">Trichoderma lentiforme</name>
    <dbReference type="NCBI Taxonomy" id="1567552"/>
    <lineage>
        <taxon>Eukaryota</taxon>
        <taxon>Fungi</taxon>
        <taxon>Dikarya</taxon>
        <taxon>Ascomycota</taxon>
        <taxon>Pezizomycotina</taxon>
        <taxon>Sordariomycetes</taxon>
        <taxon>Hypocreomycetidae</taxon>
        <taxon>Hypocreales</taxon>
        <taxon>Hypocreaceae</taxon>
        <taxon>Trichoderma</taxon>
    </lineage>
</organism>
<dbReference type="SMART" id="SM00220">
    <property type="entry name" value="S_TKc"/>
    <property type="match status" value="1"/>
</dbReference>
<proteinExistence type="predicted"/>
<feature type="domain" description="Protein kinase" evidence="1">
    <location>
        <begin position="232"/>
        <end position="556"/>
    </location>
</feature>
<keyword evidence="3" id="KW-1185">Reference proteome</keyword>
<evidence type="ECO:0000313" key="2">
    <source>
        <dbReference type="EMBL" id="KAF3062930.1"/>
    </source>
</evidence>
<dbReference type="InterPro" id="IPR011009">
    <property type="entry name" value="Kinase-like_dom_sf"/>
</dbReference>
<dbReference type="Gene3D" id="1.10.510.10">
    <property type="entry name" value="Transferase(Phosphotransferase) domain 1"/>
    <property type="match status" value="1"/>
</dbReference>
<evidence type="ECO:0000313" key="3">
    <source>
        <dbReference type="Proteomes" id="UP000801864"/>
    </source>
</evidence>
<dbReference type="CDD" id="cd00180">
    <property type="entry name" value="PKc"/>
    <property type="match status" value="1"/>
</dbReference>
<dbReference type="GO" id="GO:0005524">
    <property type="term" value="F:ATP binding"/>
    <property type="evidence" value="ECO:0007669"/>
    <property type="project" value="InterPro"/>
</dbReference>
<dbReference type="EMBL" id="QLNT01000020">
    <property type="protein sequence ID" value="KAF3062930.1"/>
    <property type="molecule type" value="Genomic_DNA"/>
</dbReference>
<name>A0A9P4X8J2_9HYPO</name>
<sequence>MSGNIANTSDNVSNSLLGCLKKGCVINPYDNNRLFIPHRKLKEICNYQAVVEALTLEFPEKDASFHKELASAICHGRDCIPPSDITKASHTAIDALNESGKPTIPNGSTLTQQATTKDGTVVSPKTSQSCYRIFAILVLIGHVRLIETFLDHPLSDKDLPLSSTPHFEALWSPKINPVSHVQAPREYENGNWIEMFIYQQWSVLAPYFEPNTTGDPQCKVYEFHQNQILPIEEVSKKQYRGGFGFVKKIKIHSEHHDFNHEYFALKTMIKETPDCRDEAFQQELFALLTIKPDCHIIEFCAAFKKGDSRGFLFPWANGGSLDELWTKSPSDIVESAEVQWSQFVRWICIQCHGIIKGLMAIHELPGDNEMLFGIHNDIKPDNILYFAQDVAQEGLPLGSLKISDLGLMNFHKQDSRTKKSPSMGRAYQPYRSPEHEKCKIRSRKIDIWAFGCLFAELITWVIRGANGIAAFKEKRINDSDKEFVEDSFFTLKSCFLAPKKPKLKSSIKAWFAELINGLGQGMNETFIPEFLQFILNRMLHPDRKERAECKEVEAFLKKLREKPADSPYWRFGETVPYPLVDERDGFFQQELDAFHKGTHIIEISVALMKG</sequence>